<evidence type="ECO:0000256" key="1">
    <source>
        <dbReference type="SAM" id="MobiDB-lite"/>
    </source>
</evidence>
<name>A0A034V5K5_BACDO</name>
<feature type="compositionally biased region" description="Basic residues" evidence="1">
    <location>
        <begin position="615"/>
        <end position="625"/>
    </location>
</feature>
<dbReference type="EMBL" id="GAKP01021530">
    <property type="protein sequence ID" value="JAC37422.1"/>
    <property type="molecule type" value="Transcribed_RNA"/>
</dbReference>
<feature type="compositionally biased region" description="Polar residues" evidence="1">
    <location>
        <begin position="603"/>
        <end position="614"/>
    </location>
</feature>
<protein>
    <submittedName>
        <fullName evidence="2">Uncharacterized protein</fullName>
    </submittedName>
</protein>
<dbReference type="AlphaFoldDB" id="A0A034V5K5"/>
<reference evidence="2" key="1">
    <citation type="journal article" date="2014" name="BMC Genomics">
        <title>Characterizing the developmental transcriptome of the oriental fruit fly, Bactrocera dorsalis (Diptera: Tephritidae) through comparative genomic analysis with Drosophila melanogaster utilizing modENCODE datasets.</title>
        <authorList>
            <person name="Geib S.M."/>
            <person name="Calla B."/>
            <person name="Hall B."/>
            <person name="Hou S."/>
            <person name="Manoukis N.C."/>
        </authorList>
    </citation>
    <scope>NUCLEOTIDE SEQUENCE</scope>
    <source>
        <strain evidence="2">Punador</strain>
    </source>
</reference>
<sequence>MLKAEYRRATAELTKKVQRKESVISKRKSREEKAAEMHKKGEDKENNKQRSEIKDNNRLTVRKDLFGQTTVDKQHESKQTKEGNKLELIWHKRDITRMRDSEISLQMANMRRYAETESRGIVHGKTKLGCEELERLKDIDMQRELTQMTYFRAKADRDISQSDAVDRKVTIDFSSEVDDLAQISTEMKKLKISEWSLNTSLRVGSKFSHETTEQQKLSHTEAELDNCQAEEQAPVGGHVKDLKSRKNKKEVFEPRDSLEHIGLVKKRRNTLKSFHAQRKKLKRVCENEVDVKEIETKQRNYSKKLHTSLSKLCDENRVCEKRSVHSYSSARSIQPCTNLPSKSKTKAKLNARVKVPKSTCKHYRNRNVPPRRRKAWRKYRANSSLCHARLYELSAQNSLELLRQRQKSNKRLLVQTATSSCAKFNESLNSRALPKSEFSSCTAVSKTSLNHMADDVPSTSKATVKSRAVVQDFKSTYSTSDNETRCEPSTSSLEEMLVHIKTQLKLRHNKKHGSSDKTTNSCMQKIRLQQQNAKVAGKSSKAKGRSASRKQINKPRKRHKHRPLVDSIRIPLVRNNAFILGQQNRCIEIAYATGSHSLNIKSVENITPPATQPNSRRRRKLKKKPSNGVQESEA</sequence>
<feature type="region of interest" description="Disordered" evidence="1">
    <location>
        <begin position="530"/>
        <end position="562"/>
    </location>
</feature>
<organism evidence="2">
    <name type="scientific">Bactrocera dorsalis</name>
    <name type="common">Oriental fruit fly</name>
    <name type="synonym">Dacus dorsalis</name>
    <dbReference type="NCBI Taxonomy" id="27457"/>
    <lineage>
        <taxon>Eukaryota</taxon>
        <taxon>Metazoa</taxon>
        <taxon>Ecdysozoa</taxon>
        <taxon>Arthropoda</taxon>
        <taxon>Hexapoda</taxon>
        <taxon>Insecta</taxon>
        <taxon>Pterygota</taxon>
        <taxon>Neoptera</taxon>
        <taxon>Endopterygota</taxon>
        <taxon>Diptera</taxon>
        <taxon>Brachycera</taxon>
        <taxon>Muscomorpha</taxon>
        <taxon>Tephritoidea</taxon>
        <taxon>Tephritidae</taxon>
        <taxon>Bactrocera</taxon>
        <taxon>Bactrocera</taxon>
    </lineage>
</organism>
<feature type="compositionally biased region" description="Basic and acidic residues" evidence="1">
    <location>
        <begin position="72"/>
        <end position="81"/>
    </location>
</feature>
<feature type="region of interest" description="Disordered" evidence="1">
    <location>
        <begin position="603"/>
        <end position="634"/>
    </location>
</feature>
<proteinExistence type="predicted"/>
<feature type="compositionally biased region" description="Basic residues" evidence="1">
    <location>
        <begin position="540"/>
        <end position="562"/>
    </location>
</feature>
<accession>A0A034V5K5</accession>
<feature type="compositionally biased region" description="Basic and acidic residues" evidence="1">
    <location>
        <begin position="1"/>
        <end position="65"/>
    </location>
</feature>
<evidence type="ECO:0000313" key="2">
    <source>
        <dbReference type="EMBL" id="JAC37422.1"/>
    </source>
</evidence>
<feature type="region of interest" description="Disordered" evidence="1">
    <location>
        <begin position="1"/>
        <end position="81"/>
    </location>
</feature>